<feature type="chain" id="PRO_5015536011" evidence="1">
    <location>
        <begin position="24"/>
        <end position="51"/>
    </location>
</feature>
<gene>
    <name evidence="2" type="ORF">M441DRAFT_154665</name>
</gene>
<organism evidence="2 3">
    <name type="scientific">Trichoderma asperellum (strain ATCC 204424 / CBS 433.97 / NBRC 101777)</name>
    <dbReference type="NCBI Taxonomy" id="1042311"/>
    <lineage>
        <taxon>Eukaryota</taxon>
        <taxon>Fungi</taxon>
        <taxon>Dikarya</taxon>
        <taxon>Ascomycota</taxon>
        <taxon>Pezizomycotina</taxon>
        <taxon>Sordariomycetes</taxon>
        <taxon>Hypocreomycetidae</taxon>
        <taxon>Hypocreales</taxon>
        <taxon>Hypocreaceae</taxon>
        <taxon>Trichoderma</taxon>
    </lineage>
</organism>
<evidence type="ECO:0000313" key="3">
    <source>
        <dbReference type="Proteomes" id="UP000240493"/>
    </source>
</evidence>
<dbReference type="Proteomes" id="UP000240493">
    <property type="component" value="Unassembled WGS sequence"/>
</dbReference>
<accession>A0A2T3YQU1</accession>
<protein>
    <submittedName>
        <fullName evidence="2">Uncharacterized protein</fullName>
    </submittedName>
</protein>
<feature type="signal peptide" evidence="1">
    <location>
        <begin position="1"/>
        <end position="23"/>
    </location>
</feature>
<dbReference type="EMBL" id="KZ679290">
    <property type="protein sequence ID" value="PTB34887.1"/>
    <property type="molecule type" value="Genomic_DNA"/>
</dbReference>
<proteinExistence type="predicted"/>
<dbReference type="AlphaFoldDB" id="A0A2T3YQU1"/>
<feature type="non-terminal residue" evidence="2">
    <location>
        <position position="1"/>
    </location>
</feature>
<sequence>KQRLSRLQKAHLVLWILLQEALGFTPMHYQVKKFTAQIIKAGGNNKPLRKV</sequence>
<name>A0A2T3YQU1_TRIA4</name>
<reference evidence="2 3" key="1">
    <citation type="submission" date="2016-07" db="EMBL/GenBank/DDBJ databases">
        <title>Multiple horizontal gene transfer events from other fungi enriched the ability of initially mycotrophic Trichoderma (Ascomycota) to feed on dead plant biomass.</title>
        <authorList>
            <consortium name="DOE Joint Genome Institute"/>
            <person name="Aerts A."/>
            <person name="Atanasova L."/>
            <person name="Chenthamara K."/>
            <person name="Zhang J."/>
            <person name="Grujic M."/>
            <person name="Henrissat B."/>
            <person name="Kuo A."/>
            <person name="Salamov A."/>
            <person name="Lipzen A."/>
            <person name="Labutti K."/>
            <person name="Barry K."/>
            <person name="Miao Y."/>
            <person name="Rahimi M.J."/>
            <person name="Shen Q."/>
            <person name="Grigoriev I.V."/>
            <person name="Kubicek C.P."/>
            <person name="Druzhinina I.S."/>
        </authorList>
    </citation>
    <scope>NUCLEOTIDE SEQUENCE [LARGE SCALE GENOMIC DNA]</scope>
    <source>
        <strain evidence="2 3">CBS 433.97</strain>
    </source>
</reference>
<evidence type="ECO:0000313" key="2">
    <source>
        <dbReference type="EMBL" id="PTB34887.1"/>
    </source>
</evidence>
<keyword evidence="3" id="KW-1185">Reference proteome</keyword>
<evidence type="ECO:0000256" key="1">
    <source>
        <dbReference type="SAM" id="SignalP"/>
    </source>
</evidence>
<keyword evidence="1" id="KW-0732">Signal</keyword>
<dbReference type="OrthoDB" id="3554391at2759"/>